<name>A0A7C5LV40_9PROT</name>
<dbReference type="AlphaFoldDB" id="A0A7C5LV40"/>
<feature type="signal peptide" evidence="1">
    <location>
        <begin position="1"/>
        <end position="21"/>
    </location>
</feature>
<evidence type="ECO:0000313" key="2">
    <source>
        <dbReference type="EMBL" id="HHL42950.1"/>
    </source>
</evidence>
<dbReference type="EMBL" id="DRMJ01000248">
    <property type="protein sequence ID" value="HHL42950.1"/>
    <property type="molecule type" value="Genomic_DNA"/>
</dbReference>
<evidence type="ECO:0000256" key="1">
    <source>
        <dbReference type="SAM" id="SignalP"/>
    </source>
</evidence>
<comment type="caution">
    <text evidence="2">The sequence shown here is derived from an EMBL/GenBank/DDBJ whole genome shotgun (WGS) entry which is preliminary data.</text>
</comment>
<organism evidence="2">
    <name type="scientific">Hellea balneolensis</name>
    <dbReference type="NCBI Taxonomy" id="287478"/>
    <lineage>
        <taxon>Bacteria</taxon>
        <taxon>Pseudomonadati</taxon>
        <taxon>Pseudomonadota</taxon>
        <taxon>Alphaproteobacteria</taxon>
        <taxon>Maricaulales</taxon>
        <taxon>Robiginitomaculaceae</taxon>
        <taxon>Hellea</taxon>
    </lineage>
</organism>
<proteinExistence type="predicted"/>
<dbReference type="InterPro" id="IPR018642">
    <property type="entry name" value="DUF2066"/>
</dbReference>
<keyword evidence="1" id="KW-0732">Signal</keyword>
<sequence length="349" mass="38250">MICRIFLIVFFGLLVSHSAQAADPFTIYGVHVDASADNAIEAQTKAIEDGQLRAANMMVERVSLEKDRVSKGFQGVSAVDGPKLIRGLAIDNEKRSANRYLGDINVSFNPRAIEAYLRAKGLQMITTQARKRLVIPILNGAPVLSENQWYDVWRKTNLASSLTPMEAIAPVPEAYAVLASGAGKRLDVAALQSLGRIYGVQQILVVNARDSGGNMSASVTDIALDTKESNRLGTFYAATPRELLDKIVKTLESNWKQSVVSQSSTKNVILPVSVLYRNHAEWINLQNLINDTAQIRSASLQAISKTGAMMNLVYGGDFDRMKNELAYKGVEIRQDENLGTVLFKSGAFR</sequence>
<dbReference type="Pfam" id="PF09839">
    <property type="entry name" value="DUF2066"/>
    <property type="match status" value="1"/>
</dbReference>
<protein>
    <submittedName>
        <fullName evidence="2">DUF2066 domain-containing protein</fullName>
    </submittedName>
</protein>
<dbReference type="Proteomes" id="UP000885830">
    <property type="component" value="Unassembled WGS sequence"/>
</dbReference>
<gene>
    <name evidence="2" type="ORF">ENJ42_04970</name>
</gene>
<reference evidence="2" key="1">
    <citation type="journal article" date="2020" name="mSystems">
        <title>Genome- and Community-Level Interaction Insights into Carbon Utilization and Element Cycling Functions of Hydrothermarchaeota in Hydrothermal Sediment.</title>
        <authorList>
            <person name="Zhou Z."/>
            <person name="Liu Y."/>
            <person name="Xu W."/>
            <person name="Pan J."/>
            <person name="Luo Z.H."/>
            <person name="Li M."/>
        </authorList>
    </citation>
    <scope>NUCLEOTIDE SEQUENCE [LARGE SCALE GENOMIC DNA]</scope>
    <source>
        <strain evidence="2">HyVt-485</strain>
    </source>
</reference>
<accession>A0A7C5LV40</accession>
<feature type="chain" id="PRO_5027663033" evidence="1">
    <location>
        <begin position="22"/>
        <end position="349"/>
    </location>
</feature>